<proteinExistence type="predicted"/>
<dbReference type="Pfam" id="PF00691">
    <property type="entry name" value="OmpA"/>
    <property type="match status" value="1"/>
</dbReference>
<dbReference type="CDD" id="cd07185">
    <property type="entry name" value="OmpA_C-like"/>
    <property type="match status" value="1"/>
</dbReference>
<evidence type="ECO:0000256" key="3">
    <source>
        <dbReference type="ARBA" id="ARBA00023237"/>
    </source>
</evidence>
<comment type="caution">
    <text evidence="6">The sequence shown here is derived from an EMBL/GenBank/DDBJ whole genome shotgun (WGS) entry which is preliminary data.</text>
</comment>
<name>A0ABT6YJC1_9BACT</name>
<organism evidence="6 7">
    <name type="scientific">Flectobacillus longus</name>
    <dbReference type="NCBI Taxonomy" id="2984207"/>
    <lineage>
        <taxon>Bacteria</taxon>
        <taxon>Pseudomonadati</taxon>
        <taxon>Bacteroidota</taxon>
        <taxon>Cytophagia</taxon>
        <taxon>Cytophagales</taxon>
        <taxon>Flectobacillaceae</taxon>
        <taxon>Flectobacillus</taxon>
    </lineage>
</organism>
<dbReference type="Proteomes" id="UP001236569">
    <property type="component" value="Unassembled WGS sequence"/>
</dbReference>
<dbReference type="InterPro" id="IPR036737">
    <property type="entry name" value="OmpA-like_sf"/>
</dbReference>
<keyword evidence="2 4" id="KW-0472">Membrane</keyword>
<reference evidence="6 7" key="1">
    <citation type="submission" date="2023-05" db="EMBL/GenBank/DDBJ databases">
        <title>Novel species of genus Flectobacillus isolated from stream in China.</title>
        <authorList>
            <person name="Lu H."/>
        </authorList>
    </citation>
    <scope>NUCLEOTIDE SEQUENCE [LARGE SCALE GENOMIC DNA]</scope>
    <source>
        <strain evidence="6 7">DC10W</strain>
    </source>
</reference>
<gene>
    <name evidence="6" type="ORF">QM480_04290</name>
</gene>
<dbReference type="PRINTS" id="PR01021">
    <property type="entry name" value="OMPADOMAIN"/>
</dbReference>
<evidence type="ECO:0000313" key="7">
    <source>
        <dbReference type="Proteomes" id="UP001236569"/>
    </source>
</evidence>
<dbReference type="RefSeq" id="WP_283368820.1">
    <property type="nucleotide sequence ID" value="NZ_JASHID010000003.1"/>
</dbReference>
<evidence type="ECO:0000259" key="5">
    <source>
        <dbReference type="PROSITE" id="PS51123"/>
    </source>
</evidence>
<dbReference type="Gene3D" id="2.120.10.30">
    <property type="entry name" value="TolB, C-terminal domain"/>
    <property type="match status" value="1"/>
</dbReference>
<feature type="domain" description="OmpA-like" evidence="5">
    <location>
        <begin position="1298"/>
        <end position="1411"/>
    </location>
</feature>
<sequence length="1411" mass="156257">MKNVTRNIKFILLGIIGSLSSQHIVAQGKKALNPPVNTAKFIETAPTVSADGRTMIFESNRQGDWKLFETKRKGNVWSVPTPIPKISATFYENQPLGAPCLSYDGNILYFSAESKESSGHEDIFVSVKESTGWSSPSRLPNTINTTDYEGYPSLSPDGQKLYFARAKYNEKNTQDAQSCYRIMVSEKAPDGSWKTPVELPSPINLLCEKAPRIMPDGKTLVFASVRKEGKGNFDLYYSTLQANNTWSPAKPLNEVNTPQADLFAAIPACGQELFFVENNDIYTTSVSLFSNQTIIGTITDSLTNKPVTTRINIFDKNKGNTFIASFLSNAEGNYTAIVPAKGNYSFEIREAGYYEKRLGLDLTNQSSCEASVEPIRLVTLANQEQAKVEAVPAKIPANVPQLKLVFQVVDSQTRFLVPAQVEILEKGSGKAIATQQQGATGQIASAVALGQEYELVVNAKGYNSIRQPLKYDNQKDAKPLTQIALEATTTNLTIKALDASTNQPAPNWKVILTEGGTGTIAQFAPETGMNSVKLHIPENRQVKMSIQSDYFEDNDLNITTQSTNDLTVKLIPRKVTLIRLKAVDDITQGLLYASFKVKMKKKGETLEGKTNKDSEYFEIKLLKNDVLDIVAEADGYLPFEKTLEFADFKLGEKKIELIALQNDRYPMTVKIVDGDTKQIIKTSKVKIADILTGEVNPTTQGTAGEFKAMMKRKGSFEVIASADGYRPLSQKIEDVPVGATLTFTLYRNKSVPVSFTVLDAKTNKPVEANLTVKLEKSNRVETFQSKSEVEIRISEKEVFTVETSAPTFKHKQSTFNMADLLENKKYNYIIRLEKEYVQVAVKVVDNATGAKIDVQKYALYDLSDKNAKPEVIIANDGSPSISILPENKYRIELISSGFERFSQEISNFSGTELICRITRVASDMTVTLAAKDSISQKPLEAIFKVTKADGSVVSQGLTISGKMEFKFVIPAFGSYYVETVVKGYSVKKEKITIADLSASRSFNVYFSRDFSVLTARPVHAETRDLLKDALVILTDIQTNKIVSAIVTLPNGEVSANLTPGHTYTMKAKAAGFEEYETQIQATSDDQRKDLELQPFKKYFIQLYAIDAVKKSRVSASIKISAPGGGTIAEGSTDIRNEYVLASLMDKVNYTIEVKAEGYKLYDGRFTLDESMKKDKGKTAIWLEKETILSFSVVDAKYKNIVSNVTARLTDLKSSQELALNLKNDIYSAELSPVASYQLDIHAEGYMPYSAKIEPSSADKKKEILLTRTKENTQAPLVAAKVEAPAAKNAPETVQKIEKGKSFVLNNVYFEQGSFILQKESYPELDKVVTMLKQNPQTKIEIAGHTDNVGDPRLNKALSENRARVILNYFVSKGIDDKRLTFKGYGGAQPVAPNDNEDSKKRNRRVEIVGIQ</sequence>
<comment type="subcellular location">
    <subcellularLocation>
        <location evidence="1">Cell outer membrane</location>
    </subcellularLocation>
</comment>
<dbReference type="InterPro" id="IPR011042">
    <property type="entry name" value="6-blade_b-propeller_TolB-like"/>
</dbReference>
<dbReference type="SUPFAM" id="SSF69304">
    <property type="entry name" value="Tricorn protease N-terminal domain"/>
    <property type="match status" value="1"/>
</dbReference>
<dbReference type="PANTHER" id="PTHR30329:SF21">
    <property type="entry name" value="LIPOPROTEIN YIAD-RELATED"/>
    <property type="match status" value="1"/>
</dbReference>
<dbReference type="PROSITE" id="PS51123">
    <property type="entry name" value="OMPA_2"/>
    <property type="match status" value="1"/>
</dbReference>
<evidence type="ECO:0000313" key="6">
    <source>
        <dbReference type="EMBL" id="MDI9863529.1"/>
    </source>
</evidence>
<dbReference type="EMBL" id="JASHID010000003">
    <property type="protein sequence ID" value="MDI9863529.1"/>
    <property type="molecule type" value="Genomic_DNA"/>
</dbReference>
<dbReference type="SUPFAM" id="SSF103088">
    <property type="entry name" value="OmpA-like"/>
    <property type="match status" value="1"/>
</dbReference>
<dbReference type="PANTHER" id="PTHR30329">
    <property type="entry name" value="STATOR ELEMENT OF FLAGELLAR MOTOR COMPLEX"/>
    <property type="match status" value="1"/>
</dbReference>
<dbReference type="Pfam" id="PF07676">
    <property type="entry name" value="PD40"/>
    <property type="match status" value="3"/>
</dbReference>
<dbReference type="InterPro" id="IPR050330">
    <property type="entry name" value="Bact_OuterMem_StrucFunc"/>
</dbReference>
<dbReference type="InterPro" id="IPR011659">
    <property type="entry name" value="WD40"/>
</dbReference>
<dbReference type="Gene3D" id="3.30.1330.60">
    <property type="entry name" value="OmpA-like domain"/>
    <property type="match status" value="1"/>
</dbReference>
<keyword evidence="7" id="KW-1185">Reference proteome</keyword>
<dbReference type="Gene3D" id="2.60.40.1120">
    <property type="entry name" value="Carboxypeptidase-like, regulatory domain"/>
    <property type="match status" value="1"/>
</dbReference>
<evidence type="ECO:0000256" key="2">
    <source>
        <dbReference type="ARBA" id="ARBA00023136"/>
    </source>
</evidence>
<keyword evidence="3" id="KW-0998">Cell outer membrane</keyword>
<dbReference type="InterPro" id="IPR006664">
    <property type="entry name" value="OMP_bac"/>
</dbReference>
<dbReference type="InterPro" id="IPR006665">
    <property type="entry name" value="OmpA-like"/>
</dbReference>
<protein>
    <submittedName>
        <fullName evidence="6">OmpA family protein</fullName>
    </submittedName>
</protein>
<accession>A0ABT6YJC1</accession>
<evidence type="ECO:0000256" key="4">
    <source>
        <dbReference type="PROSITE-ProRule" id="PRU00473"/>
    </source>
</evidence>
<evidence type="ECO:0000256" key="1">
    <source>
        <dbReference type="ARBA" id="ARBA00004442"/>
    </source>
</evidence>